<keyword evidence="3" id="KW-1185">Reference proteome</keyword>
<reference evidence="2 3" key="1">
    <citation type="submission" date="2020-02" db="EMBL/GenBank/DDBJ databases">
        <authorList>
            <person name="Ferguson B K."/>
        </authorList>
    </citation>
    <scope>NUCLEOTIDE SEQUENCE [LARGE SCALE GENOMIC DNA]</scope>
</reference>
<feature type="compositionally biased region" description="Basic and acidic residues" evidence="1">
    <location>
        <begin position="88"/>
        <end position="99"/>
    </location>
</feature>
<dbReference type="EMBL" id="CADCXU010005185">
    <property type="protein sequence ID" value="CAA9996912.1"/>
    <property type="molecule type" value="Genomic_DNA"/>
</dbReference>
<accession>A0A6H5G386</accession>
<dbReference type="Proteomes" id="UP000479000">
    <property type="component" value="Unassembled WGS sequence"/>
</dbReference>
<evidence type="ECO:0000313" key="2">
    <source>
        <dbReference type="EMBL" id="CAA9996912.1"/>
    </source>
</evidence>
<dbReference type="AlphaFoldDB" id="A0A6H5G386"/>
<protein>
    <submittedName>
        <fullName evidence="2">Uncharacterized protein</fullName>
    </submittedName>
</protein>
<evidence type="ECO:0000256" key="1">
    <source>
        <dbReference type="SAM" id="MobiDB-lite"/>
    </source>
</evidence>
<name>A0A6H5G386_9HEMI</name>
<gene>
    <name evidence="2" type="ORF">NTEN_LOCUS3300</name>
</gene>
<proteinExistence type="predicted"/>
<evidence type="ECO:0000313" key="3">
    <source>
        <dbReference type="Proteomes" id="UP000479000"/>
    </source>
</evidence>
<sequence length="136" mass="15494">MPSTLFPDGDWCKRHSLTFYIAQLPSYTTGTSIKSIDSLNYYRGLVIFKTDLSIHINLDLSKGACTIFHPVHIFIDRRTEIACLRDVVDTKKQEPEPRKRSNSMPAPPTPMPFVESPKIEKDFIEVPVLNDVSLRS</sequence>
<feature type="region of interest" description="Disordered" evidence="1">
    <location>
        <begin position="88"/>
        <end position="115"/>
    </location>
</feature>
<dbReference type="OrthoDB" id="5584001at2759"/>
<organism evidence="2 3">
    <name type="scientific">Nesidiocoris tenuis</name>
    <dbReference type="NCBI Taxonomy" id="355587"/>
    <lineage>
        <taxon>Eukaryota</taxon>
        <taxon>Metazoa</taxon>
        <taxon>Ecdysozoa</taxon>
        <taxon>Arthropoda</taxon>
        <taxon>Hexapoda</taxon>
        <taxon>Insecta</taxon>
        <taxon>Pterygota</taxon>
        <taxon>Neoptera</taxon>
        <taxon>Paraneoptera</taxon>
        <taxon>Hemiptera</taxon>
        <taxon>Heteroptera</taxon>
        <taxon>Panheteroptera</taxon>
        <taxon>Cimicomorpha</taxon>
        <taxon>Miridae</taxon>
        <taxon>Dicyphina</taxon>
        <taxon>Nesidiocoris</taxon>
    </lineage>
</organism>
<feature type="non-terminal residue" evidence="2">
    <location>
        <position position="136"/>
    </location>
</feature>